<evidence type="ECO:0000259" key="2">
    <source>
        <dbReference type="Pfam" id="PF14905"/>
    </source>
</evidence>
<name>A0A238U5B8_9FLAO</name>
<dbReference type="KEGG" id="tje:TJEJU_0624"/>
<dbReference type="Proteomes" id="UP000215214">
    <property type="component" value="Chromosome TJEJU"/>
</dbReference>
<dbReference type="InterPro" id="IPR041700">
    <property type="entry name" value="OMP_b-brl_3"/>
</dbReference>
<feature type="chain" id="PRO_5013008966" description="Outer membrane protein beta-barrel domain-containing protein" evidence="1">
    <location>
        <begin position="19"/>
        <end position="934"/>
    </location>
</feature>
<dbReference type="Pfam" id="PF13715">
    <property type="entry name" value="CarbopepD_reg_2"/>
    <property type="match status" value="1"/>
</dbReference>
<evidence type="ECO:0000313" key="4">
    <source>
        <dbReference type="Proteomes" id="UP000215214"/>
    </source>
</evidence>
<dbReference type="Pfam" id="PF14905">
    <property type="entry name" value="OMP_b-brl_3"/>
    <property type="match status" value="1"/>
</dbReference>
<dbReference type="SUPFAM" id="SSF56935">
    <property type="entry name" value="Porins"/>
    <property type="match status" value="1"/>
</dbReference>
<keyword evidence="1" id="KW-0732">Signal</keyword>
<evidence type="ECO:0000256" key="1">
    <source>
        <dbReference type="SAM" id="SignalP"/>
    </source>
</evidence>
<dbReference type="AlphaFoldDB" id="A0A238U5B8"/>
<protein>
    <recommendedName>
        <fullName evidence="2">Outer membrane protein beta-barrel domain-containing protein</fullName>
    </recommendedName>
</protein>
<dbReference type="OrthoDB" id="1682379at2"/>
<organism evidence="3 4">
    <name type="scientific">Tenacibaculum jejuense</name>
    <dbReference type="NCBI Taxonomy" id="584609"/>
    <lineage>
        <taxon>Bacteria</taxon>
        <taxon>Pseudomonadati</taxon>
        <taxon>Bacteroidota</taxon>
        <taxon>Flavobacteriia</taxon>
        <taxon>Flavobacteriales</taxon>
        <taxon>Flavobacteriaceae</taxon>
        <taxon>Tenacibaculum</taxon>
    </lineage>
</organism>
<feature type="domain" description="Outer membrane protein beta-barrel" evidence="2">
    <location>
        <begin position="461"/>
        <end position="917"/>
    </location>
</feature>
<evidence type="ECO:0000313" key="3">
    <source>
        <dbReference type="EMBL" id="SNR14403.1"/>
    </source>
</evidence>
<gene>
    <name evidence="3" type="ORF">TJEJU_0624</name>
</gene>
<dbReference type="RefSeq" id="WP_095069334.1">
    <property type="nucleotide sequence ID" value="NZ_LT899436.1"/>
</dbReference>
<reference evidence="3 4" key="1">
    <citation type="submission" date="2017-07" db="EMBL/GenBank/DDBJ databases">
        <authorList>
            <person name="Sun Z.S."/>
            <person name="Albrecht U."/>
            <person name="Echele G."/>
            <person name="Lee C.C."/>
        </authorList>
    </citation>
    <scope>NUCLEOTIDE SEQUENCE [LARGE SCALE GENOMIC DNA]</scope>
    <source>
        <strain evidence="4">type strain: KCTC 22618</strain>
    </source>
</reference>
<feature type="signal peptide" evidence="1">
    <location>
        <begin position="1"/>
        <end position="18"/>
    </location>
</feature>
<keyword evidence="4" id="KW-1185">Reference proteome</keyword>
<dbReference type="SUPFAM" id="SSF49464">
    <property type="entry name" value="Carboxypeptidase regulatory domain-like"/>
    <property type="match status" value="1"/>
</dbReference>
<sequence>MKKILLIFVLILSTTIQAQSYKFKISGTIKSDKEKTPIEAATIHLEKEKDSTVLSYTISDDKGFFSLEGKVYSKKVKLFISFIGMDEYSKPIILTKDANIDLGTIALKEESNLLNEVVIKSRAPITIKKDTLEFNVKSFKTKKDANVEDLLKKLPGVEVDEQGQITVNGKAVNKILVNGKPFFGNDPTIATKNLTKEIIEKVQITDTKSKSEAFSGEKGDANNKTINLTIKEENNKGWFGRVAAGGGTDERYEAATIVNRFDNNTRFSVLAGTNNINSPGFSFGEITKMFGNSNNVSFFGNGQFSVGGRNFGGGQGIITSRTGGATYADEYGNGVDLNANYFYSGSNSENLNRSNREYTVQVQDQNNPGQTRELRYFTNSNSNSTTENDNHSFDTDLDIEIDSTFLINVTPRFTFNDRSSSFTQSDESLDENRVLTNRFTSSAVSNAEAKNFQNTIDITKRFGSKGGFIKASITNQIDQTEGEDFNNSTIETFGTNANTEIRDQKTDITSDLNGFRTRLSYRQPIIAKKLFVNLNYRYRIDERTRVESTFDFDNTTQDFTNFNTDLSTNFTFNDITKTPLVGITYDTKSFNLDFDIGQTMRTLENQDILRPNLSLNKDFNNVTIDANMRYRFPSKARVYIGYNLDNNAPGITQLQPFTDVSNPSNIVSGNPNLKPSQDHRIFANFNKYNWQKRTGFFFWGGANFINNQIVNKTTIGDDLVRTTTYVNADGIYSYYGGGSYNRGIKLDSASTFNIRTGLRFNGSKSINILNEIENVTKTNSITPRIGFEFNWKKKIVITPNYEVAFTNTRFNVNNIADQNFTRHSLRIRTRTNVPKKLEWRNDIRYTFNPNVIGFNRSAWFWNSTLAYSILKDKGTITLKAYDVLNQNTNAQRSVVGNYIEDSESTVLQQYFMLGFSWKFNSLGKKGEVRNYDFD</sequence>
<proteinExistence type="predicted"/>
<dbReference type="EMBL" id="LT899436">
    <property type="protein sequence ID" value="SNR14403.1"/>
    <property type="molecule type" value="Genomic_DNA"/>
</dbReference>
<dbReference type="InterPro" id="IPR008969">
    <property type="entry name" value="CarboxyPept-like_regulatory"/>
</dbReference>
<accession>A0A238U5B8</accession>